<name>A0ABP0XKE5_9BRYO</name>
<evidence type="ECO:0008006" key="3">
    <source>
        <dbReference type="Google" id="ProtNLM"/>
    </source>
</evidence>
<keyword evidence="2" id="KW-1185">Reference proteome</keyword>
<sequence>MRIIIIIIIGDVVIAGRACGCKLCEWGDSTLTCLKRVLFGHWVLFFLAVCRSRSKIVRWVCSTAAAAGGQYSVGDDSSSVPLLCFRVRGAVLCPPTTGSSRRR</sequence>
<accession>A0ABP0XKE5</accession>
<evidence type="ECO:0000313" key="2">
    <source>
        <dbReference type="Proteomes" id="UP001497444"/>
    </source>
</evidence>
<protein>
    <recommendedName>
        <fullName evidence="3">Secreted protein</fullName>
    </recommendedName>
</protein>
<evidence type="ECO:0000313" key="1">
    <source>
        <dbReference type="EMBL" id="CAK9279137.1"/>
    </source>
</evidence>
<gene>
    <name evidence="1" type="ORF">CSSPJE1EN1_LOCUS24615</name>
</gene>
<proteinExistence type="predicted"/>
<dbReference type="Proteomes" id="UP001497444">
    <property type="component" value="Chromosome 9"/>
</dbReference>
<dbReference type="EMBL" id="OZ020104">
    <property type="protein sequence ID" value="CAK9279137.1"/>
    <property type="molecule type" value="Genomic_DNA"/>
</dbReference>
<organism evidence="1 2">
    <name type="scientific">Sphagnum jensenii</name>
    <dbReference type="NCBI Taxonomy" id="128206"/>
    <lineage>
        <taxon>Eukaryota</taxon>
        <taxon>Viridiplantae</taxon>
        <taxon>Streptophyta</taxon>
        <taxon>Embryophyta</taxon>
        <taxon>Bryophyta</taxon>
        <taxon>Sphagnophytina</taxon>
        <taxon>Sphagnopsida</taxon>
        <taxon>Sphagnales</taxon>
        <taxon>Sphagnaceae</taxon>
        <taxon>Sphagnum</taxon>
    </lineage>
</organism>
<reference evidence="1" key="1">
    <citation type="submission" date="2024-02" db="EMBL/GenBank/DDBJ databases">
        <authorList>
            <consortium name="ELIXIR-Norway"/>
            <consortium name="Elixir Norway"/>
        </authorList>
    </citation>
    <scope>NUCLEOTIDE SEQUENCE</scope>
</reference>